<sequence length="93" mass="9520">MRPMARFQDPCACPKCGAEASRASLSAPAIARINSGGRIANEATQRSATELRPSSAAHPAGCGCCVRRLPLPGTLSSGGRVFTSHGPIRCSGP</sequence>
<name>A0ABY5S0H0_9HYPH</name>
<accession>A0ABY5S0H0</accession>
<dbReference type="EMBL" id="CP102845">
    <property type="protein sequence ID" value="UVF21957.1"/>
    <property type="molecule type" value="Genomic_DNA"/>
</dbReference>
<gene>
    <name evidence="1" type="ORF">HPT29_010975</name>
</gene>
<evidence type="ECO:0000313" key="1">
    <source>
        <dbReference type="EMBL" id="UVF21957.1"/>
    </source>
</evidence>
<dbReference type="Proteomes" id="UP001017257">
    <property type="component" value="Chromosome"/>
</dbReference>
<organism evidence="1 2">
    <name type="scientific">Microvirga terrae</name>
    <dbReference type="NCBI Taxonomy" id="2740529"/>
    <lineage>
        <taxon>Bacteria</taxon>
        <taxon>Pseudomonadati</taxon>
        <taxon>Pseudomonadota</taxon>
        <taxon>Alphaproteobacteria</taxon>
        <taxon>Hyphomicrobiales</taxon>
        <taxon>Methylobacteriaceae</taxon>
        <taxon>Microvirga</taxon>
    </lineage>
</organism>
<dbReference type="RefSeq" id="WP_259060700.1">
    <property type="nucleotide sequence ID" value="NZ_CP102845.1"/>
</dbReference>
<evidence type="ECO:0000313" key="2">
    <source>
        <dbReference type="Proteomes" id="UP001017257"/>
    </source>
</evidence>
<protein>
    <submittedName>
        <fullName evidence="1">Zinc ribbon domain-containing protein</fullName>
    </submittedName>
</protein>
<proteinExistence type="predicted"/>
<keyword evidence="2" id="KW-1185">Reference proteome</keyword>
<reference evidence="1" key="1">
    <citation type="submission" date="2022-08" db="EMBL/GenBank/DDBJ databases">
        <title>Microvirga terrae sp. nov., isolated from soil.</title>
        <authorList>
            <person name="Kim K.H."/>
            <person name="Seo Y.L."/>
            <person name="Kim J.M."/>
            <person name="Lee J.K."/>
            <person name="Han D.M."/>
            <person name="Jeon C.O."/>
        </authorList>
    </citation>
    <scope>NUCLEOTIDE SEQUENCE</scope>
    <source>
        <strain evidence="1">R24</strain>
    </source>
</reference>